<keyword evidence="2" id="KW-1185">Reference proteome</keyword>
<sequence>MTVWQTTGRITKTGYARNDCGRTLRLNIVWARGTDGECYTVRPGETISSKVARGVRTFDGADTC</sequence>
<evidence type="ECO:0000313" key="2">
    <source>
        <dbReference type="Proteomes" id="UP000633509"/>
    </source>
</evidence>
<dbReference type="EMBL" id="JADBEK010000001">
    <property type="protein sequence ID" value="MBE1593826.1"/>
    <property type="molecule type" value="Genomic_DNA"/>
</dbReference>
<name>A0ABR9MLJ6_9ACTN</name>
<reference evidence="1 2" key="1">
    <citation type="submission" date="2020-10" db="EMBL/GenBank/DDBJ databases">
        <title>Sequencing the genomes of 1000 actinobacteria strains.</title>
        <authorList>
            <person name="Klenk H.-P."/>
        </authorList>
    </citation>
    <scope>NUCLEOTIDE SEQUENCE [LARGE SCALE GENOMIC DNA]</scope>
    <source>
        <strain evidence="1 2">DSM 43173</strain>
    </source>
</reference>
<dbReference type="InterPro" id="IPR036379">
    <property type="entry name" value="A-amylase_inhib_sf"/>
</dbReference>
<dbReference type="SUPFAM" id="SSF49498">
    <property type="entry name" value="alpha-Amylase inhibitor tendamistat"/>
    <property type="match status" value="1"/>
</dbReference>
<dbReference type="RefSeq" id="WP_192793130.1">
    <property type="nucleotide sequence ID" value="NZ_JADBEK010000001.1"/>
</dbReference>
<gene>
    <name evidence="1" type="ORF">H4W80_012084</name>
</gene>
<accession>A0ABR9MLJ6</accession>
<comment type="caution">
    <text evidence="1">The sequence shown here is derived from an EMBL/GenBank/DDBJ whole genome shotgun (WGS) entry which is preliminary data.</text>
</comment>
<evidence type="ECO:0000313" key="1">
    <source>
        <dbReference type="EMBL" id="MBE1593826.1"/>
    </source>
</evidence>
<dbReference type="Gene3D" id="2.60.40.20">
    <property type="entry name" value="Alpha-amylase inhibitor"/>
    <property type="match status" value="1"/>
</dbReference>
<organism evidence="1 2">
    <name type="scientific">Nonomuraea angiospora</name>
    <dbReference type="NCBI Taxonomy" id="46172"/>
    <lineage>
        <taxon>Bacteria</taxon>
        <taxon>Bacillati</taxon>
        <taxon>Actinomycetota</taxon>
        <taxon>Actinomycetes</taxon>
        <taxon>Streptosporangiales</taxon>
        <taxon>Streptosporangiaceae</taxon>
        <taxon>Nonomuraea</taxon>
    </lineage>
</organism>
<protein>
    <submittedName>
        <fullName evidence="1">Uncharacterized protein</fullName>
    </submittedName>
</protein>
<dbReference type="Proteomes" id="UP000633509">
    <property type="component" value="Unassembled WGS sequence"/>
</dbReference>
<proteinExistence type="predicted"/>